<dbReference type="EC" id="2.3.1.-" evidence="2"/>
<keyword evidence="3" id="KW-1185">Reference proteome</keyword>
<dbReference type="Proteomes" id="UP000574761">
    <property type="component" value="Unassembled WGS sequence"/>
</dbReference>
<dbReference type="CDD" id="cd04301">
    <property type="entry name" value="NAT_SF"/>
    <property type="match status" value="1"/>
</dbReference>
<feature type="domain" description="N-acetyltransferase" evidence="1">
    <location>
        <begin position="1"/>
        <end position="156"/>
    </location>
</feature>
<keyword evidence="2" id="KW-0808">Transferase</keyword>
<dbReference type="SUPFAM" id="SSF55729">
    <property type="entry name" value="Acyl-CoA N-acyltransferases (Nat)"/>
    <property type="match status" value="1"/>
</dbReference>
<dbReference type="PANTHER" id="PTHR43617:SF2">
    <property type="entry name" value="UPF0039 PROTEIN SLL0451"/>
    <property type="match status" value="1"/>
</dbReference>
<evidence type="ECO:0000313" key="3">
    <source>
        <dbReference type="Proteomes" id="UP000574761"/>
    </source>
</evidence>
<dbReference type="InterPro" id="IPR000182">
    <property type="entry name" value="GNAT_dom"/>
</dbReference>
<dbReference type="RefSeq" id="WP_183797734.1">
    <property type="nucleotide sequence ID" value="NZ_JACIEE010000001.1"/>
</dbReference>
<dbReference type="PANTHER" id="PTHR43617">
    <property type="entry name" value="L-AMINO ACID N-ACETYLTRANSFERASE"/>
    <property type="match status" value="1"/>
</dbReference>
<organism evidence="2 3">
    <name type="scientific">Mycoplana azooxidifex</name>
    <dbReference type="NCBI Taxonomy" id="1636188"/>
    <lineage>
        <taxon>Bacteria</taxon>
        <taxon>Pseudomonadati</taxon>
        <taxon>Pseudomonadota</taxon>
        <taxon>Alphaproteobacteria</taxon>
        <taxon>Hyphomicrobiales</taxon>
        <taxon>Rhizobiaceae</taxon>
        <taxon>Mycoplana</taxon>
    </lineage>
</organism>
<evidence type="ECO:0000313" key="2">
    <source>
        <dbReference type="EMBL" id="MBB3974897.1"/>
    </source>
</evidence>
<dbReference type="InterPro" id="IPR016181">
    <property type="entry name" value="Acyl_CoA_acyltransferase"/>
</dbReference>
<evidence type="ECO:0000259" key="1">
    <source>
        <dbReference type="PROSITE" id="PS51186"/>
    </source>
</evidence>
<reference evidence="2 3" key="1">
    <citation type="submission" date="2020-08" db="EMBL/GenBank/DDBJ databases">
        <title>Genomic Encyclopedia of Type Strains, Phase IV (KMG-IV): sequencing the most valuable type-strain genomes for metagenomic binning, comparative biology and taxonomic classification.</title>
        <authorList>
            <person name="Goeker M."/>
        </authorList>
    </citation>
    <scope>NUCLEOTIDE SEQUENCE [LARGE SCALE GENOMIC DNA]</scope>
    <source>
        <strain evidence="2 3">DSM 100211</strain>
    </source>
</reference>
<accession>A0A7W6GH98</accession>
<dbReference type="EMBL" id="JACIEE010000001">
    <property type="protein sequence ID" value="MBB3974897.1"/>
    <property type="molecule type" value="Genomic_DNA"/>
</dbReference>
<dbReference type="InterPro" id="IPR050276">
    <property type="entry name" value="MshD_Acetyltransferase"/>
</dbReference>
<dbReference type="AlphaFoldDB" id="A0A7W6GH98"/>
<dbReference type="Gene3D" id="3.40.630.30">
    <property type="match status" value="1"/>
</dbReference>
<keyword evidence="2" id="KW-0012">Acyltransferase</keyword>
<sequence length="172" mass="17939">MIIRDETPADVAAIGALTAEAFAPMVYSDGTEPAIIERLRAAGALTFSLVADEDGEVVGHVAFSPVTISGEGEGQGGGQGKGWYGLGPISVRPSRQRSGIGSTLVRTGLERLRTLDAKGCVLAGSPAYYGRFGFATDPAFTSPGIPHEYFMRVAFSSVYAGGTVTYHPAFYG</sequence>
<proteinExistence type="predicted"/>
<dbReference type="Pfam" id="PF00583">
    <property type="entry name" value="Acetyltransf_1"/>
    <property type="match status" value="1"/>
</dbReference>
<name>A0A7W6GH98_9HYPH</name>
<gene>
    <name evidence="2" type="ORF">GGQ64_000073</name>
</gene>
<comment type="caution">
    <text evidence="2">The sequence shown here is derived from an EMBL/GenBank/DDBJ whole genome shotgun (WGS) entry which is preliminary data.</text>
</comment>
<dbReference type="PROSITE" id="PS51186">
    <property type="entry name" value="GNAT"/>
    <property type="match status" value="1"/>
</dbReference>
<dbReference type="GO" id="GO:0016747">
    <property type="term" value="F:acyltransferase activity, transferring groups other than amino-acyl groups"/>
    <property type="evidence" value="ECO:0007669"/>
    <property type="project" value="InterPro"/>
</dbReference>
<protein>
    <submittedName>
        <fullName evidence="2">Putative acetyltransferase</fullName>
        <ecNumber evidence="2">2.3.1.-</ecNumber>
    </submittedName>
</protein>